<dbReference type="InParanoid" id="A0A067N4T5"/>
<feature type="region of interest" description="Disordered" evidence="2">
    <location>
        <begin position="449"/>
        <end position="475"/>
    </location>
</feature>
<protein>
    <submittedName>
        <fullName evidence="3">Uncharacterized protein</fullName>
    </submittedName>
</protein>
<evidence type="ECO:0000313" key="4">
    <source>
        <dbReference type="Proteomes" id="UP000027073"/>
    </source>
</evidence>
<reference evidence="4" key="1">
    <citation type="journal article" date="2014" name="Proc. Natl. Acad. Sci. U.S.A.">
        <title>Extensive sampling of basidiomycete genomes demonstrates inadequacy of the white-rot/brown-rot paradigm for wood decay fungi.</title>
        <authorList>
            <person name="Riley R."/>
            <person name="Salamov A.A."/>
            <person name="Brown D.W."/>
            <person name="Nagy L.G."/>
            <person name="Floudas D."/>
            <person name="Held B.W."/>
            <person name="Levasseur A."/>
            <person name="Lombard V."/>
            <person name="Morin E."/>
            <person name="Otillar R."/>
            <person name="Lindquist E.A."/>
            <person name="Sun H."/>
            <person name="LaButti K.M."/>
            <person name="Schmutz J."/>
            <person name="Jabbour D."/>
            <person name="Luo H."/>
            <person name="Baker S.E."/>
            <person name="Pisabarro A.G."/>
            <person name="Walton J.D."/>
            <person name="Blanchette R.A."/>
            <person name="Henrissat B."/>
            <person name="Martin F."/>
            <person name="Cullen D."/>
            <person name="Hibbett D.S."/>
            <person name="Grigoriev I.V."/>
        </authorList>
    </citation>
    <scope>NUCLEOTIDE SEQUENCE [LARGE SCALE GENOMIC DNA]</scope>
    <source>
        <strain evidence="4">PC15</strain>
    </source>
</reference>
<dbReference type="HOGENOM" id="CLU_364127_0_0_1"/>
<dbReference type="VEuPathDB" id="FungiDB:PLEOSDRAFT_161787"/>
<feature type="compositionally biased region" description="Low complexity" evidence="2">
    <location>
        <begin position="189"/>
        <end position="205"/>
    </location>
</feature>
<dbReference type="AlphaFoldDB" id="A0A067N4T5"/>
<name>A0A067N4T5_PLEO1</name>
<accession>A0A067N4T5</accession>
<feature type="coiled-coil region" evidence="1">
    <location>
        <begin position="121"/>
        <end position="148"/>
    </location>
</feature>
<feature type="compositionally biased region" description="Polar residues" evidence="2">
    <location>
        <begin position="450"/>
        <end position="461"/>
    </location>
</feature>
<feature type="compositionally biased region" description="Low complexity" evidence="2">
    <location>
        <begin position="162"/>
        <end position="181"/>
    </location>
</feature>
<evidence type="ECO:0000313" key="3">
    <source>
        <dbReference type="EMBL" id="KDQ21985.1"/>
    </source>
</evidence>
<gene>
    <name evidence="3" type="ORF">PLEOSDRAFT_161787</name>
</gene>
<sequence length="767" mass="84901">MSSPSRMSETFHETIHSYAYTSGSRSPSVKLPRSPPRTTVTTEVVQRGLRTLQLVMEWPKVQDNPEILENLQELASAVVGYQDHTQDLTNQLADSQAALANSQAALSESNAKFNTKFFEFAEDLMQTRRESKETIDKLMRIIASLEEEKNFGSQVGPRQLAPSDSVSRLQSSDSQSRRSPLAAMPPPSDVDVPSSSGVDVRVPPSTFRRSPLAAMPPPSDIGVPSSSAVDVPPSSNVSVSPLDPSGSSLQLPFNMQPPINLPFPPNMMQGSALPQPLQHPVESEQVYSNLPAQCFSILDYLTKDDLQNWKYAKYEPSRARFSNIREEVVLWTEKLALSAREAEGKTGGSGSEATSSKRYKIANSSIRNTDGAPISSNTASAITHHARRIMEVLASGVPLTNKLQDIKHTPAWYGAIALLEAMYPILQLCDDHWKACHFLSAAMHKHTKKPTSAANDTSSSAGHVKRLASEVASEGTSSRPEAWKDWGYLTQLGETFRVVYVRLFGQTPPLSRGNPGDIWVDTRDRKIYYSDHLQVWQPWRGHEDKVFHPIVIGYELLWDALKKTISWASATTAKRRKVQKNNTSTLPSLDIWNHLAAIDEAGPKRPRHIDIAPPSIPEQILAILDSENLLSFTGESPPDSAYSHVHHDPSTKLLPTAILTYTGIWKQDSIVRAKGTQFPEDASILTWFIDGGLESEAKPDRARKLATRFGRWIRDDVDGELESKAKPNWDSTFRPLSLGVNAAHFLGIHCGHPTIFLPEKPRAKEGL</sequence>
<feature type="compositionally biased region" description="Low complexity" evidence="2">
    <location>
        <begin position="223"/>
        <end position="243"/>
    </location>
</feature>
<evidence type="ECO:0000256" key="2">
    <source>
        <dbReference type="SAM" id="MobiDB-lite"/>
    </source>
</evidence>
<evidence type="ECO:0000256" key="1">
    <source>
        <dbReference type="SAM" id="Coils"/>
    </source>
</evidence>
<dbReference type="EMBL" id="KL198015">
    <property type="protein sequence ID" value="KDQ21985.1"/>
    <property type="molecule type" value="Genomic_DNA"/>
</dbReference>
<proteinExistence type="predicted"/>
<organism evidence="3 4">
    <name type="scientific">Pleurotus ostreatus (strain PC15)</name>
    <name type="common">Oyster mushroom</name>
    <dbReference type="NCBI Taxonomy" id="1137138"/>
    <lineage>
        <taxon>Eukaryota</taxon>
        <taxon>Fungi</taxon>
        <taxon>Dikarya</taxon>
        <taxon>Basidiomycota</taxon>
        <taxon>Agaricomycotina</taxon>
        <taxon>Agaricomycetes</taxon>
        <taxon>Agaricomycetidae</taxon>
        <taxon>Agaricales</taxon>
        <taxon>Pleurotineae</taxon>
        <taxon>Pleurotaceae</taxon>
        <taxon>Pleurotus</taxon>
    </lineage>
</organism>
<dbReference type="Proteomes" id="UP000027073">
    <property type="component" value="Unassembled WGS sequence"/>
</dbReference>
<keyword evidence="1" id="KW-0175">Coiled coil</keyword>
<feature type="region of interest" description="Disordered" evidence="2">
    <location>
        <begin position="151"/>
        <end position="243"/>
    </location>
</feature>